<evidence type="ECO:0000313" key="3">
    <source>
        <dbReference type="EMBL" id="ETN59150.1"/>
    </source>
</evidence>
<dbReference type="EnsemblMetazoa" id="ADAC009237-RA">
    <property type="protein sequence ID" value="ADAC009237-PA"/>
    <property type="gene ID" value="ADAC009237"/>
</dbReference>
<feature type="chain" id="PRO_5010155066" description="Ig-like domain-containing protein" evidence="1">
    <location>
        <begin position="20"/>
        <end position="181"/>
    </location>
</feature>
<evidence type="ECO:0000313" key="5">
    <source>
        <dbReference type="Proteomes" id="UP000000673"/>
    </source>
</evidence>
<evidence type="ECO:0000313" key="4">
    <source>
        <dbReference type="EnsemblMetazoa" id="ADAC009237-PA"/>
    </source>
</evidence>
<dbReference type="Gene3D" id="2.60.40.10">
    <property type="entry name" value="Immunoglobulins"/>
    <property type="match status" value="1"/>
</dbReference>
<dbReference type="InterPro" id="IPR003598">
    <property type="entry name" value="Ig_sub2"/>
</dbReference>
<dbReference type="InterPro" id="IPR037448">
    <property type="entry name" value="Zig-8"/>
</dbReference>
<dbReference type="Pfam" id="PF13927">
    <property type="entry name" value="Ig_3"/>
    <property type="match status" value="1"/>
</dbReference>
<dbReference type="EMBL" id="ADMH02002101">
    <property type="protein sequence ID" value="ETN59150.1"/>
    <property type="molecule type" value="Genomic_DNA"/>
</dbReference>
<dbReference type="HOGENOM" id="CLU_1490219_0_0_1"/>
<dbReference type="PANTHER" id="PTHR23279:SF41">
    <property type="entry name" value="DEFECTIVE PROBOSCIS EXTENSION RESPONSE 4-RELATED"/>
    <property type="match status" value="1"/>
</dbReference>
<feature type="signal peptide" evidence="1">
    <location>
        <begin position="1"/>
        <end position="19"/>
    </location>
</feature>
<dbReference type="PANTHER" id="PTHR23279">
    <property type="entry name" value="DEFECTIVE PROBOSCIS EXTENSION RESPONSE DPR -RELATED"/>
    <property type="match status" value="1"/>
</dbReference>
<dbReference type="eggNOG" id="KOG3510">
    <property type="taxonomic scope" value="Eukaryota"/>
</dbReference>
<evidence type="ECO:0000259" key="2">
    <source>
        <dbReference type="PROSITE" id="PS50835"/>
    </source>
</evidence>
<protein>
    <recommendedName>
        <fullName evidence="2">Ig-like domain-containing protein</fullName>
    </recommendedName>
</protein>
<dbReference type="InterPro" id="IPR007110">
    <property type="entry name" value="Ig-like_dom"/>
</dbReference>
<dbReference type="GO" id="GO:0032589">
    <property type="term" value="C:neuron projection membrane"/>
    <property type="evidence" value="ECO:0007669"/>
    <property type="project" value="TreeGrafter"/>
</dbReference>
<dbReference type="InterPro" id="IPR036179">
    <property type="entry name" value="Ig-like_dom_sf"/>
</dbReference>
<accession>W5J8E9</accession>
<feature type="domain" description="Ig-like" evidence="2">
    <location>
        <begin position="31"/>
        <end position="127"/>
    </location>
</feature>
<reference evidence="3 5" key="1">
    <citation type="journal article" date="2010" name="BMC Genomics">
        <title>Combination of measures distinguishes pre-miRNAs from other stem-loops in the genome of the newly sequenced Anopheles darlingi.</title>
        <authorList>
            <person name="Mendes N.D."/>
            <person name="Freitas A.T."/>
            <person name="Vasconcelos A.T."/>
            <person name="Sagot M.F."/>
        </authorList>
    </citation>
    <scope>NUCLEOTIDE SEQUENCE</scope>
</reference>
<dbReference type="SMART" id="SM00409">
    <property type="entry name" value="IG"/>
    <property type="match status" value="1"/>
</dbReference>
<proteinExistence type="predicted"/>
<dbReference type="InterPro" id="IPR003599">
    <property type="entry name" value="Ig_sub"/>
</dbReference>
<dbReference type="SMART" id="SM00408">
    <property type="entry name" value="IGc2"/>
    <property type="match status" value="1"/>
</dbReference>
<dbReference type="CDD" id="cd00096">
    <property type="entry name" value="Ig"/>
    <property type="match status" value="1"/>
</dbReference>
<keyword evidence="1" id="KW-0732">Signal</keyword>
<dbReference type="VEuPathDB" id="VectorBase:ADAC009237"/>
<organism evidence="3">
    <name type="scientific">Anopheles darlingi</name>
    <name type="common">Mosquito</name>
    <dbReference type="NCBI Taxonomy" id="43151"/>
    <lineage>
        <taxon>Eukaryota</taxon>
        <taxon>Metazoa</taxon>
        <taxon>Ecdysozoa</taxon>
        <taxon>Arthropoda</taxon>
        <taxon>Hexapoda</taxon>
        <taxon>Insecta</taxon>
        <taxon>Pterygota</taxon>
        <taxon>Neoptera</taxon>
        <taxon>Endopterygota</taxon>
        <taxon>Diptera</taxon>
        <taxon>Nematocera</taxon>
        <taxon>Culicoidea</taxon>
        <taxon>Culicidae</taxon>
        <taxon>Anophelinae</taxon>
        <taxon>Anopheles</taxon>
    </lineage>
</organism>
<gene>
    <name evidence="3" type="ORF">AND_009237</name>
</gene>
<sequence>MAAGLWLCVVCGLANHCICQTRFRSLIKPQPFVQTVQAQHLQSRSTVSKAKILGNSELFIKSGSDINLTCVALQSPAPPSFIYWYKGGRVVNYSQRGGISVLTERQTKTSKLVIARAMPSDSGNYTCSPSSSGRCYRGSDFLRNHGHTLAQQHPPPPPPLALALPPATGFTIEKVLFPAPT</sequence>
<keyword evidence="5" id="KW-1185">Reference proteome</keyword>
<reference evidence="4" key="4">
    <citation type="submission" date="2015-06" db="UniProtKB">
        <authorList>
            <consortium name="EnsemblMetazoa"/>
        </authorList>
    </citation>
    <scope>IDENTIFICATION</scope>
</reference>
<dbReference type="AlphaFoldDB" id="W5J8E9"/>
<name>W5J8E9_ANODA</name>
<evidence type="ECO:0000256" key="1">
    <source>
        <dbReference type="SAM" id="SignalP"/>
    </source>
</evidence>
<dbReference type="PROSITE" id="PS50835">
    <property type="entry name" value="IG_LIKE"/>
    <property type="match status" value="1"/>
</dbReference>
<dbReference type="GO" id="GO:0050808">
    <property type="term" value="P:synapse organization"/>
    <property type="evidence" value="ECO:0007669"/>
    <property type="project" value="TreeGrafter"/>
</dbReference>
<dbReference type="STRING" id="43151.W5J8E9"/>
<dbReference type="VEuPathDB" id="VectorBase:ADAR2_000414"/>
<reference evidence="3" key="3">
    <citation type="journal article" date="2013" name="Nucleic Acids Res.">
        <title>The genome of Anopheles darlingi, the main neotropical malaria vector.</title>
        <authorList>
            <person name="Marinotti O."/>
            <person name="Cerqueira G.C."/>
            <person name="de Almeida L.G."/>
            <person name="Ferro M.I."/>
            <person name="Loreto E.L."/>
            <person name="Zaha A."/>
            <person name="Teixeira S.M."/>
            <person name="Wespiser A.R."/>
            <person name="Almeida E Silva A."/>
            <person name="Schlindwein A.D."/>
            <person name="Pacheco A.C."/>
            <person name="Silva A.L."/>
            <person name="Graveley B.R."/>
            <person name="Walenz B.P."/>
            <person name="Lima Bde A."/>
            <person name="Ribeiro C.A."/>
            <person name="Nunes-Silva C.G."/>
            <person name="de Carvalho C.R."/>
            <person name="Soares C.M."/>
            <person name="de Menezes C.B."/>
            <person name="Matiolli C."/>
            <person name="Caffrey D."/>
            <person name="Araujo D.A."/>
            <person name="de Oliveira D.M."/>
            <person name="Golenbock D."/>
            <person name="Grisard E.C."/>
            <person name="Fantinatti-Garboggini F."/>
            <person name="de Carvalho F.M."/>
            <person name="Barcellos F.G."/>
            <person name="Prosdocimi F."/>
            <person name="May G."/>
            <person name="Azevedo Junior G.M."/>
            <person name="Guimaraes G.M."/>
            <person name="Goldman G.H."/>
            <person name="Padilha I.Q."/>
            <person name="Batista Jda S."/>
            <person name="Ferro J.A."/>
            <person name="Ribeiro J.M."/>
            <person name="Fietto J.L."/>
            <person name="Dabbas K.M."/>
            <person name="Cerdeira L."/>
            <person name="Agnez-Lima L.F."/>
            <person name="Brocchi M."/>
            <person name="de Carvalho M.O."/>
            <person name="Teixeira Mde M."/>
            <person name="Diniz Maia Mde M."/>
            <person name="Goldman M.H."/>
            <person name="Cruz Schneider M.P."/>
            <person name="Felipe M.S."/>
            <person name="Hungria M."/>
            <person name="Nicolas M.F."/>
            <person name="Pereira M."/>
            <person name="Montes M.A."/>
            <person name="Cantao M.E."/>
            <person name="Vincentz M."/>
            <person name="Rafael M.S."/>
            <person name="Silverman N."/>
            <person name="Stoco P.H."/>
            <person name="Souza R.C."/>
            <person name="Vicentini R."/>
            <person name="Gazzinelli R.T."/>
            <person name="Neves Rde O."/>
            <person name="Silva R."/>
            <person name="Astolfi-Filho S."/>
            <person name="Maciel T.E."/>
            <person name="Urmenyi T.P."/>
            <person name="Tadei W.P."/>
            <person name="Camargo E.P."/>
            <person name="de Vasconcelos A.T."/>
        </authorList>
    </citation>
    <scope>NUCLEOTIDE SEQUENCE</scope>
</reference>
<reference evidence="3" key="2">
    <citation type="submission" date="2010-05" db="EMBL/GenBank/DDBJ databases">
        <authorList>
            <person name="Almeida L.G."/>
            <person name="Nicolas M.F."/>
            <person name="Souza R.C."/>
            <person name="Vasconcelos A.T.R."/>
        </authorList>
    </citation>
    <scope>NUCLEOTIDE SEQUENCE</scope>
</reference>
<dbReference type="SUPFAM" id="SSF48726">
    <property type="entry name" value="Immunoglobulin"/>
    <property type="match status" value="1"/>
</dbReference>
<dbReference type="Proteomes" id="UP000000673">
    <property type="component" value="Unassembled WGS sequence"/>
</dbReference>
<dbReference type="InterPro" id="IPR013783">
    <property type="entry name" value="Ig-like_fold"/>
</dbReference>